<dbReference type="RefSeq" id="WP_222579054.1">
    <property type="nucleotide sequence ID" value="NZ_JAHVHU010000005.1"/>
</dbReference>
<dbReference type="EMBL" id="JAHVHU010000005">
    <property type="protein sequence ID" value="MBY5957535.1"/>
    <property type="molecule type" value="Genomic_DNA"/>
</dbReference>
<keyword evidence="1" id="KW-0489">Methyltransferase</keyword>
<proteinExistence type="predicted"/>
<protein>
    <submittedName>
        <fullName evidence="1">Class I SAM-dependent methyltransferase</fullName>
    </submittedName>
</protein>
<dbReference type="GO" id="GO:0008168">
    <property type="term" value="F:methyltransferase activity"/>
    <property type="evidence" value="ECO:0007669"/>
    <property type="project" value="UniProtKB-KW"/>
</dbReference>
<evidence type="ECO:0000313" key="2">
    <source>
        <dbReference type="Proteomes" id="UP000753961"/>
    </source>
</evidence>
<gene>
    <name evidence="1" type="ORF">KUV50_05270</name>
</gene>
<name>A0A953HSH8_9BACT</name>
<reference evidence="1" key="1">
    <citation type="submission" date="2021-06" db="EMBL/GenBank/DDBJ databases">
        <title>44 bacteria genomes isolated from Dapeng, Shenzhen.</title>
        <authorList>
            <person name="Zheng W."/>
            <person name="Yu S."/>
            <person name="Huang Y."/>
        </authorList>
    </citation>
    <scope>NUCLEOTIDE SEQUENCE</scope>
    <source>
        <strain evidence="1">DP5N28-2</strain>
    </source>
</reference>
<dbReference type="InterPro" id="IPR029063">
    <property type="entry name" value="SAM-dependent_MTases_sf"/>
</dbReference>
<dbReference type="GO" id="GO:0032259">
    <property type="term" value="P:methylation"/>
    <property type="evidence" value="ECO:0007669"/>
    <property type="project" value="UniProtKB-KW"/>
</dbReference>
<dbReference type="Pfam" id="PF13489">
    <property type="entry name" value="Methyltransf_23"/>
    <property type="match status" value="1"/>
</dbReference>
<dbReference type="SUPFAM" id="SSF53335">
    <property type="entry name" value="S-adenosyl-L-methionine-dependent methyltransferases"/>
    <property type="match status" value="1"/>
</dbReference>
<comment type="caution">
    <text evidence="1">The sequence shown here is derived from an EMBL/GenBank/DDBJ whole genome shotgun (WGS) entry which is preliminary data.</text>
</comment>
<organism evidence="1 2">
    <name type="scientific">Membranihabitans marinus</name>
    <dbReference type="NCBI Taxonomy" id="1227546"/>
    <lineage>
        <taxon>Bacteria</taxon>
        <taxon>Pseudomonadati</taxon>
        <taxon>Bacteroidota</taxon>
        <taxon>Saprospiria</taxon>
        <taxon>Saprospirales</taxon>
        <taxon>Saprospiraceae</taxon>
        <taxon>Membranihabitans</taxon>
    </lineage>
</organism>
<keyword evidence="2" id="KW-1185">Reference proteome</keyword>
<dbReference type="Proteomes" id="UP000753961">
    <property type="component" value="Unassembled WGS sequence"/>
</dbReference>
<dbReference type="AlphaFoldDB" id="A0A953HSH8"/>
<dbReference type="Gene3D" id="3.40.50.150">
    <property type="entry name" value="Vaccinia Virus protein VP39"/>
    <property type="match status" value="1"/>
</dbReference>
<sequence length="258" mass="29763">MNSESEIIDRYAAMELDPEAETYLHTHARRFAYLWRMVQKVRSNFGNGPIRVMDIGPSFFTDILQSNLEDDDLYTLGFAHEASRGGHFPPVIKINKDHFHAFDLNDAQYPEKWIAPPKMDIVVMAEVLEHLYTSPVHVFRFIASIMNPGGFLIIGTPNAVALERRLRLLAGSNPYEMIRETRDNPGHFREYTVPELRQMADQAGLETVDFEIKNYFTRNTRAGVWYDKLVSLFLPASFRTGINIIFKKTDCFLPIDRT</sequence>
<evidence type="ECO:0000313" key="1">
    <source>
        <dbReference type="EMBL" id="MBY5957535.1"/>
    </source>
</evidence>
<accession>A0A953HSH8</accession>
<keyword evidence="1" id="KW-0808">Transferase</keyword>